<comment type="caution">
    <text evidence="8">The sequence shown here is derived from an EMBL/GenBank/DDBJ whole genome shotgun (WGS) entry which is preliminary data.</text>
</comment>
<evidence type="ECO:0000256" key="5">
    <source>
        <dbReference type="ARBA" id="ARBA00023180"/>
    </source>
</evidence>
<feature type="chain" id="PRO_5005536121" description="Chitin-binding type-2 domain-containing protein" evidence="6">
    <location>
        <begin position="26"/>
        <end position="91"/>
    </location>
</feature>
<dbReference type="OMA" id="DANCFEL"/>
<evidence type="ECO:0000256" key="2">
    <source>
        <dbReference type="ARBA" id="ARBA00022729"/>
    </source>
</evidence>
<accession>A0A0L0C980</accession>
<dbReference type="Pfam" id="PF01607">
    <property type="entry name" value="CBM_14"/>
    <property type="match status" value="1"/>
</dbReference>
<evidence type="ECO:0000256" key="1">
    <source>
        <dbReference type="ARBA" id="ARBA00022669"/>
    </source>
</evidence>
<evidence type="ECO:0000313" key="9">
    <source>
        <dbReference type="Proteomes" id="UP000037069"/>
    </source>
</evidence>
<name>A0A0L0C980_LUCCU</name>
<dbReference type="Proteomes" id="UP000037069">
    <property type="component" value="Unassembled WGS sequence"/>
</dbReference>
<keyword evidence="5" id="KW-0325">Glycoprotein</keyword>
<dbReference type="SUPFAM" id="SSF57625">
    <property type="entry name" value="Invertebrate chitin-binding proteins"/>
    <property type="match status" value="1"/>
</dbReference>
<dbReference type="EMBL" id="JRES01000747">
    <property type="protein sequence ID" value="KNC28800.1"/>
    <property type="molecule type" value="Genomic_DNA"/>
</dbReference>
<evidence type="ECO:0000256" key="4">
    <source>
        <dbReference type="ARBA" id="ARBA00023157"/>
    </source>
</evidence>
<keyword evidence="2 6" id="KW-0732">Signal</keyword>
<dbReference type="GO" id="GO:0005576">
    <property type="term" value="C:extracellular region"/>
    <property type="evidence" value="ECO:0007669"/>
    <property type="project" value="InterPro"/>
</dbReference>
<dbReference type="GO" id="GO:0008061">
    <property type="term" value="F:chitin binding"/>
    <property type="evidence" value="ECO:0007669"/>
    <property type="project" value="UniProtKB-KW"/>
</dbReference>
<dbReference type="Gene3D" id="2.170.140.10">
    <property type="entry name" value="Chitin binding domain"/>
    <property type="match status" value="1"/>
</dbReference>
<keyword evidence="4" id="KW-1015">Disulfide bond</keyword>
<dbReference type="PANTHER" id="PTHR23301:SF0">
    <property type="entry name" value="CHITIN-BINDING TYPE-2 DOMAIN-CONTAINING PROTEIN-RELATED"/>
    <property type="match status" value="1"/>
</dbReference>
<dbReference type="PANTHER" id="PTHR23301">
    <property type="entry name" value="CHITIN BINDING PERITROPHIN-A"/>
    <property type="match status" value="1"/>
</dbReference>
<feature type="signal peptide" evidence="6">
    <location>
        <begin position="1"/>
        <end position="25"/>
    </location>
</feature>
<keyword evidence="1" id="KW-0147">Chitin-binding</keyword>
<dbReference type="OrthoDB" id="6020543at2759"/>
<keyword evidence="3" id="KW-0677">Repeat</keyword>
<dbReference type="PROSITE" id="PS50940">
    <property type="entry name" value="CHIT_BIND_II"/>
    <property type="match status" value="1"/>
</dbReference>
<gene>
    <name evidence="8" type="ORF">FF38_00706</name>
</gene>
<dbReference type="SMART" id="SM00494">
    <property type="entry name" value="ChtBD2"/>
    <property type="match status" value="1"/>
</dbReference>
<keyword evidence="9" id="KW-1185">Reference proteome</keyword>
<dbReference type="InterPro" id="IPR036508">
    <property type="entry name" value="Chitin-bd_dom_sf"/>
</dbReference>
<organism evidence="8 9">
    <name type="scientific">Lucilia cuprina</name>
    <name type="common">Green bottle fly</name>
    <name type="synonym">Australian sheep blowfly</name>
    <dbReference type="NCBI Taxonomy" id="7375"/>
    <lineage>
        <taxon>Eukaryota</taxon>
        <taxon>Metazoa</taxon>
        <taxon>Ecdysozoa</taxon>
        <taxon>Arthropoda</taxon>
        <taxon>Hexapoda</taxon>
        <taxon>Insecta</taxon>
        <taxon>Pterygota</taxon>
        <taxon>Neoptera</taxon>
        <taxon>Endopterygota</taxon>
        <taxon>Diptera</taxon>
        <taxon>Brachycera</taxon>
        <taxon>Muscomorpha</taxon>
        <taxon>Oestroidea</taxon>
        <taxon>Calliphoridae</taxon>
        <taxon>Luciliinae</taxon>
        <taxon>Lucilia</taxon>
    </lineage>
</organism>
<dbReference type="AlphaFoldDB" id="A0A0L0C980"/>
<proteinExistence type="predicted"/>
<evidence type="ECO:0000313" key="8">
    <source>
        <dbReference type="EMBL" id="KNC28800.1"/>
    </source>
</evidence>
<reference evidence="8 9" key="1">
    <citation type="journal article" date="2015" name="Nat. Commun.">
        <title>Lucilia cuprina genome unlocks parasitic fly biology to underpin future interventions.</title>
        <authorList>
            <person name="Anstead C.A."/>
            <person name="Korhonen P.K."/>
            <person name="Young N.D."/>
            <person name="Hall R.S."/>
            <person name="Jex A.R."/>
            <person name="Murali S.C."/>
            <person name="Hughes D.S."/>
            <person name="Lee S.F."/>
            <person name="Perry T."/>
            <person name="Stroehlein A.J."/>
            <person name="Ansell B.R."/>
            <person name="Breugelmans B."/>
            <person name="Hofmann A."/>
            <person name="Qu J."/>
            <person name="Dugan S."/>
            <person name="Lee S.L."/>
            <person name="Chao H."/>
            <person name="Dinh H."/>
            <person name="Han Y."/>
            <person name="Doddapaneni H.V."/>
            <person name="Worley K.C."/>
            <person name="Muzny D.M."/>
            <person name="Ioannidis P."/>
            <person name="Waterhouse R.M."/>
            <person name="Zdobnov E.M."/>
            <person name="James P.J."/>
            <person name="Bagnall N.H."/>
            <person name="Kotze A.C."/>
            <person name="Gibbs R.A."/>
            <person name="Richards S."/>
            <person name="Batterham P."/>
            <person name="Gasser R.B."/>
        </authorList>
    </citation>
    <scope>NUCLEOTIDE SEQUENCE [LARGE SCALE GENOMIC DNA]</scope>
    <source>
        <strain evidence="8 9">LS</strain>
        <tissue evidence="8">Full body</tissue>
    </source>
</reference>
<evidence type="ECO:0000256" key="3">
    <source>
        <dbReference type="ARBA" id="ARBA00022737"/>
    </source>
</evidence>
<sequence>MKFNTLYVFATFCLCLLATMQCSQADIVCPAEQPDDSLAVQFPSPTSCSEFYKCNRGEAVLIKCPEGLDYNARLQVCDYPYRANCQLEIVA</sequence>
<evidence type="ECO:0000259" key="7">
    <source>
        <dbReference type="PROSITE" id="PS50940"/>
    </source>
</evidence>
<dbReference type="InterPro" id="IPR051940">
    <property type="entry name" value="Chitin_bind-dev_reg"/>
</dbReference>
<dbReference type="InterPro" id="IPR002557">
    <property type="entry name" value="Chitin-bd_dom"/>
</dbReference>
<protein>
    <recommendedName>
        <fullName evidence="7">Chitin-binding type-2 domain-containing protein</fullName>
    </recommendedName>
</protein>
<evidence type="ECO:0000256" key="6">
    <source>
        <dbReference type="SAM" id="SignalP"/>
    </source>
</evidence>
<feature type="domain" description="Chitin-binding type-2" evidence="7">
    <location>
        <begin position="26"/>
        <end position="87"/>
    </location>
</feature>